<evidence type="ECO:0000313" key="3">
    <source>
        <dbReference type="EMBL" id="SES08669.1"/>
    </source>
</evidence>
<dbReference type="RefSeq" id="WP_089742790.1">
    <property type="nucleotide sequence ID" value="NZ_FOGL01000017.1"/>
</dbReference>
<evidence type="ECO:0000313" key="4">
    <source>
        <dbReference type="Proteomes" id="UP000199687"/>
    </source>
</evidence>
<dbReference type="AlphaFoldDB" id="A0A1H9UH35"/>
<dbReference type="STRING" id="531814.SAMN04487944_117100"/>
<accession>A0A1H9UH35</accession>
<proteinExistence type="predicted"/>
<organism evidence="3 4">
    <name type="scientific">Gracilibacillus ureilyticus</name>
    <dbReference type="NCBI Taxonomy" id="531814"/>
    <lineage>
        <taxon>Bacteria</taxon>
        <taxon>Bacillati</taxon>
        <taxon>Bacillota</taxon>
        <taxon>Bacilli</taxon>
        <taxon>Bacillales</taxon>
        <taxon>Bacillaceae</taxon>
        <taxon>Gracilibacillus</taxon>
    </lineage>
</organism>
<dbReference type="InterPro" id="IPR014973">
    <property type="entry name" value="DUF1835"/>
</dbReference>
<dbReference type="EMBL" id="FOGL01000017">
    <property type="protein sequence ID" value="SES08669.1"/>
    <property type="molecule type" value="Genomic_DNA"/>
</dbReference>
<dbReference type="OrthoDB" id="343110at2"/>
<dbReference type="Pfam" id="PF12395">
    <property type="entry name" value="DUF3658"/>
    <property type="match status" value="1"/>
</dbReference>
<reference evidence="3 4" key="1">
    <citation type="submission" date="2016-10" db="EMBL/GenBank/DDBJ databases">
        <authorList>
            <person name="de Groot N.N."/>
        </authorList>
    </citation>
    <scope>NUCLEOTIDE SEQUENCE [LARGE SCALE GENOMIC DNA]</scope>
    <source>
        <strain evidence="3 4">CGMCC 1.7727</strain>
    </source>
</reference>
<dbReference type="InterPro" id="IPR022123">
    <property type="entry name" value="DUF3658"/>
</dbReference>
<evidence type="ECO:0000259" key="1">
    <source>
        <dbReference type="Pfam" id="PF08874"/>
    </source>
</evidence>
<protein>
    <recommendedName>
        <fullName evidence="5">DUF1835 domain-containing protein</fullName>
    </recommendedName>
</protein>
<name>A0A1H9UH35_9BACI</name>
<sequence>MIHLVFGGAATGSLTYAYRNHDDKVIGFPIDFSLGPIKDIHKKSGINHYFNWLHTTYHPMWNSFQNDQSIYTESLQELLEIDNGEHVTIWTCENASEQTGLRICCSILKGKNLNLSYINTYQAMHDFTKNKDIKIDIRQTGECNSEQLKYFYDHYKKPLTDKLKGEYAEEGEKLLNSQGIVRSWQKGKIIDDKQTRDDPFILECVRRLQREDEFIQAVKVIGEVIGHTEQPLFDAWIEYRIRSLIHSGQLDYEGSLQSMRMYHIKVS</sequence>
<dbReference type="Proteomes" id="UP000199687">
    <property type="component" value="Unassembled WGS sequence"/>
</dbReference>
<gene>
    <name evidence="3" type="ORF">SAMN04487944_117100</name>
</gene>
<feature type="domain" description="DUF3658" evidence="2">
    <location>
        <begin position="155"/>
        <end position="262"/>
    </location>
</feature>
<feature type="domain" description="DUF1835" evidence="1">
    <location>
        <begin position="2"/>
        <end position="120"/>
    </location>
</feature>
<keyword evidence="4" id="KW-1185">Reference proteome</keyword>
<evidence type="ECO:0008006" key="5">
    <source>
        <dbReference type="Google" id="ProtNLM"/>
    </source>
</evidence>
<evidence type="ECO:0000259" key="2">
    <source>
        <dbReference type="Pfam" id="PF12395"/>
    </source>
</evidence>
<dbReference type="Pfam" id="PF08874">
    <property type="entry name" value="DUF1835"/>
    <property type="match status" value="1"/>
</dbReference>